<sequence>MASIKFDITGDNSSVLKAFRGVQDGVSQTARAVEQQGQSIENVFNRIKSVASVAFAGFTAKEIISTLGTVRGEFQQFEIAFETMLGSGQKAKGMISDLANLAATTPFDMKGVVNGAKQLLAYGFAANEITDTMRRLGDVSAGLGLNLQDLTWLYGTTMVQGRLFTRDLMQFTGRGIPLTEELAKQFGVTKDKVSELVTAGKVGFPEVKKAIESLTNEGGKFGGLMEKQSHSITGQISNIQDTIEMAINDLGTQTEGLMNDALDITSKVIDHWKEIGEVILAAASAIGLYKAMAVSVAAFDTATTNAGYAAELSALESLLPMKEEAKKTDLEEAVAKGQLSAAQAELVASKREEVAAYVAELQAQAKAKADAATAAAEEVKTLENKLAMQDNEVQSLQDAYDALQSYTDGQKVETAEIKLNTAVNERNTIVKQLQTARETAATAATEANTAANAANTASQGLNTAATARDTAAKGIWAQVTLLCKRAQDAWNASMFSSPLFWIAATIAAVTYAVYKLATAESAHETAVRKSNEAWDEFDSKVKERQQNIESLIRTIQSETATEYEKAEAYQKLSNLAPQLTEQYSQAQLASADFAKTQKEVAESMDELKYDKAVEEVEKFRQEVESLNKQLHDDAAYNGGRQASLLGGQLQQAQEDLDQAEEKLSNIIQLRDQAAENAKPIEVRLQEAQENESVRQEIFNFYDKAINLANDWQAANETINYATGESRLDAFINKAQKEIAGLREDIKNNPADLNLRMQESEKTKVLNNLLTMKRNWAVTGATTIPLIFKAQWNTAKQSLNQAKKKAQALANNGSTETYQQAYNKAQREYNAARKKVAAMEKNKSKYTASQYETATQDLKAAKDAYSKLGGDVSGKVAKAAATARKTRIKEENKTIKAQEDLNNRLKALQQKNTDETISLMQEGTEKKLAQIKNDYAKRKAEIDKQETEFKKKNKEAGKKATLTSAQSDALSKARELATQEYNKKLDEVNREALTSMRDYLKEYGSLYQQKQAIAEEYEEKIVKAQTKGEKLSLQQQRKKDLQTIEINAIRQNIDWGSVFGDFGAMFKDQLEPTIEKLQELSKSTTDVNEQKTIQELISKLQGSATIWNSDIFKKVSDDINSYQSAMQGYIDAQEREIEATKTVTKAQEDLAKAKKIGDKTSISKAEANLSRAQGVLATASNNVLEFGSSVQKASSDLQTSAQKAVSQFQQLENGLQGLTSGSLKGIGNSILGLDKLFGGNMQKDVANTLAKGIQGLLGKDSDAAKSLTKALGDSGMAGEIISAILGILDILKDGFGTLISNLMDTVFGAVTGILDDALSGDIVMKPLKSIGNNVSHILNTLSFGGFNSLFGGDGNAKKVNDTIERLTDRNTLLQQSIEDLTDAMENSFGSKATSYYEQAYKNQQETNQNYLDIAKAQASYHGSHHSWNAYWGGFGSDEIDWIKKNVKSDFNGDLFSLSPEEMKLLRGNVAIWEHIENTGKGNYGGRLTEKLNDYIDQAGKLEELSEQFKENLTQISFSGMRDSFLTDLMDMKKDGSDFASEMADDFAEKMQKSLLSFSMEDLINGDLKKLYDDWAKAMKDKNGKLTKEDVDAFYKRYDDIVQEGLKRRDEWAKVTGYTGSSSSSQTATSGGWASMGQDTADELNGRFTALQIAGESIAQNMTTTISQMESIVTLGISTNGAVLEIRNMMIMTNSYLEDIVKYSKLTYNDFGAKLDDMNRRLKDI</sequence>
<dbReference type="GO" id="GO:0051015">
    <property type="term" value="F:actin filament binding"/>
    <property type="evidence" value="ECO:0007669"/>
    <property type="project" value="TreeGrafter"/>
</dbReference>
<dbReference type="GO" id="GO:0000146">
    <property type="term" value="F:microfilament motor activity"/>
    <property type="evidence" value="ECO:0007669"/>
    <property type="project" value="TreeGrafter"/>
</dbReference>
<comment type="caution">
    <text evidence="3">The sequence shown here is derived from an EMBL/GenBank/DDBJ whole genome shotgun (WGS) entry which is preliminary data.</text>
</comment>
<dbReference type="GO" id="GO:0005737">
    <property type="term" value="C:cytoplasm"/>
    <property type="evidence" value="ECO:0007669"/>
    <property type="project" value="TreeGrafter"/>
</dbReference>
<feature type="coiled-coil region" evidence="1">
    <location>
        <begin position="609"/>
        <end position="690"/>
    </location>
</feature>
<name>A0A3R6HQA4_9BACT</name>
<feature type="coiled-coil region" evidence="1">
    <location>
        <begin position="1355"/>
        <end position="1382"/>
    </location>
</feature>
<dbReference type="PANTHER" id="PTHR45615:SF40">
    <property type="entry name" value="MYOSIN HEAVY CHAIN, NON-MUSCLE"/>
    <property type="match status" value="1"/>
</dbReference>
<organism evidence="3 4">
    <name type="scientific">Segatella copri</name>
    <dbReference type="NCBI Taxonomy" id="165179"/>
    <lineage>
        <taxon>Bacteria</taxon>
        <taxon>Pseudomonadati</taxon>
        <taxon>Bacteroidota</taxon>
        <taxon>Bacteroidia</taxon>
        <taxon>Bacteroidales</taxon>
        <taxon>Prevotellaceae</taxon>
        <taxon>Segatella</taxon>
    </lineage>
</organism>
<accession>A0A3R6HQA4</accession>
<evidence type="ECO:0000256" key="1">
    <source>
        <dbReference type="SAM" id="Coils"/>
    </source>
</evidence>
<dbReference type="GO" id="GO:0016460">
    <property type="term" value="C:myosin II complex"/>
    <property type="evidence" value="ECO:0007669"/>
    <property type="project" value="TreeGrafter"/>
</dbReference>
<dbReference type="Proteomes" id="UP000286501">
    <property type="component" value="Unassembled WGS sequence"/>
</dbReference>
<evidence type="ECO:0000313" key="3">
    <source>
        <dbReference type="EMBL" id="RHG64759.1"/>
    </source>
</evidence>
<feature type="coiled-coil region" evidence="1">
    <location>
        <begin position="999"/>
        <end position="1033"/>
    </location>
</feature>
<dbReference type="Pfam" id="PF20155">
    <property type="entry name" value="TMP_3"/>
    <property type="match status" value="1"/>
</dbReference>
<dbReference type="InterPro" id="IPR013491">
    <property type="entry name" value="Tape_meas_N"/>
</dbReference>
<proteinExistence type="predicted"/>
<feature type="coiled-coil region" evidence="1">
    <location>
        <begin position="814"/>
        <end position="841"/>
    </location>
</feature>
<dbReference type="RefSeq" id="WP_118201095.1">
    <property type="nucleotide sequence ID" value="NZ_QRIE01000005.1"/>
</dbReference>
<gene>
    <name evidence="3" type="ORF">DW250_09920</name>
</gene>
<reference evidence="3 4" key="1">
    <citation type="submission" date="2018-08" db="EMBL/GenBank/DDBJ databases">
        <title>A genome reference for cultivated species of the human gut microbiota.</title>
        <authorList>
            <person name="Zou Y."/>
            <person name="Xue W."/>
            <person name="Luo G."/>
        </authorList>
    </citation>
    <scope>NUCLEOTIDE SEQUENCE [LARGE SCALE GENOMIC DNA]</scope>
    <source>
        <strain evidence="3 4">AM22-1</strain>
    </source>
</reference>
<dbReference type="GO" id="GO:0032982">
    <property type="term" value="C:myosin filament"/>
    <property type="evidence" value="ECO:0007669"/>
    <property type="project" value="TreeGrafter"/>
</dbReference>
<protein>
    <recommendedName>
        <fullName evidence="2">Tape measure protein N-terminal domain-containing protein</fullName>
    </recommendedName>
</protein>
<feature type="coiled-coil region" evidence="1">
    <location>
        <begin position="887"/>
        <end position="954"/>
    </location>
</feature>
<dbReference type="EMBL" id="QRIN01000040">
    <property type="protein sequence ID" value="RHG64759.1"/>
    <property type="molecule type" value="Genomic_DNA"/>
</dbReference>
<feature type="domain" description="Tape measure protein N-terminal" evidence="2">
    <location>
        <begin position="71"/>
        <end position="250"/>
    </location>
</feature>
<keyword evidence="1" id="KW-0175">Coiled coil</keyword>
<evidence type="ECO:0000313" key="4">
    <source>
        <dbReference type="Proteomes" id="UP000286501"/>
    </source>
</evidence>
<dbReference type="PANTHER" id="PTHR45615">
    <property type="entry name" value="MYOSIN HEAVY CHAIN, NON-MUSCLE"/>
    <property type="match status" value="1"/>
</dbReference>
<feature type="coiled-coil region" evidence="1">
    <location>
        <begin position="372"/>
        <end position="399"/>
    </location>
</feature>
<evidence type="ECO:0000259" key="2">
    <source>
        <dbReference type="Pfam" id="PF20155"/>
    </source>
</evidence>